<dbReference type="PANTHER" id="PTHR11732">
    <property type="entry name" value="ALDO/KETO REDUCTASE"/>
    <property type="match status" value="1"/>
</dbReference>
<evidence type="ECO:0000256" key="1">
    <source>
        <dbReference type="ARBA" id="ARBA00023002"/>
    </source>
</evidence>
<dbReference type="RefSeq" id="XP_023621799.1">
    <property type="nucleotide sequence ID" value="XM_023766031.1"/>
</dbReference>
<dbReference type="InterPro" id="IPR020471">
    <property type="entry name" value="AKR"/>
</dbReference>
<name>A0A2D3ULH7_9PEZI</name>
<organism evidence="3 4">
    <name type="scientific">Ramularia collo-cygni</name>
    <dbReference type="NCBI Taxonomy" id="112498"/>
    <lineage>
        <taxon>Eukaryota</taxon>
        <taxon>Fungi</taxon>
        <taxon>Dikarya</taxon>
        <taxon>Ascomycota</taxon>
        <taxon>Pezizomycotina</taxon>
        <taxon>Dothideomycetes</taxon>
        <taxon>Dothideomycetidae</taxon>
        <taxon>Mycosphaerellales</taxon>
        <taxon>Mycosphaerellaceae</taxon>
        <taxon>Ramularia</taxon>
    </lineage>
</organism>
<dbReference type="Proteomes" id="UP000225277">
    <property type="component" value="Unassembled WGS sequence"/>
</dbReference>
<dbReference type="EMBL" id="FJUY01000001">
    <property type="protein sequence ID" value="CZT14902.1"/>
    <property type="molecule type" value="Genomic_DNA"/>
</dbReference>
<feature type="domain" description="NADP-dependent oxidoreductase" evidence="2">
    <location>
        <begin position="18"/>
        <end position="218"/>
    </location>
</feature>
<accession>A0A2D3ULH7</accession>
<dbReference type="AlphaFoldDB" id="A0A2D3ULH7"/>
<dbReference type="CDD" id="cd19071">
    <property type="entry name" value="AKR_AKR1-5-like"/>
    <property type="match status" value="1"/>
</dbReference>
<evidence type="ECO:0000313" key="3">
    <source>
        <dbReference type="EMBL" id="CZT14902.1"/>
    </source>
</evidence>
<dbReference type="OrthoDB" id="5357513at2759"/>
<gene>
    <name evidence="3" type="ORF">RCC_12261</name>
</gene>
<dbReference type="GeneID" id="35606814"/>
<keyword evidence="4" id="KW-1185">Reference proteome</keyword>
<dbReference type="STRING" id="112498.A0A2D3ULH7"/>
<dbReference type="GO" id="GO:0016491">
    <property type="term" value="F:oxidoreductase activity"/>
    <property type="evidence" value="ECO:0007669"/>
    <property type="project" value="UniProtKB-KW"/>
</dbReference>
<keyword evidence="1" id="KW-0560">Oxidoreductase</keyword>
<evidence type="ECO:0000259" key="2">
    <source>
        <dbReference type="Pfam" id="PF00248"/>
    </source>
</evidence>
<dbReference type="Gene3D" id="3.20.20.100">
    <property type="entry name" value="NADP-dependent oxidoreductase domain"/>
    <property type="match status" value="1"/>
</dbReference>
<proteinExistence type="predicted"/>
<dbReference type="SUPFAM" id="SSF51430">
    <property type="entry name" value="NAD(P)-linked oxidoreductase"/>
    <property type="match status" value="1"/>
</dbReference>
<evidence type="ECO:0000313" key="4">
    <source>
        <dbReference type="Proteomes" id="UP000225277"/>
    </source>
</evidence>
<dbReference type="InterPro" id="IPR023210">
    <property type="entry name" value="NADP_OxRdtase_dom"/>
</dbReference>
<dbReference type="InterPro" id="IPR036812">
    <property type="entry name" value="NAD(P)_OxRdtase_dom_sf"/>
</dbReference>
<protein>
    <submittedName>
        <fullName evidence="3">Related to aldo-keto reductase (AKR)</fullName>
    </submittedName>
</protein>
<reference evidence="3 4" key="1">
    <citation type="submission" date="2016-03" db="EMBL/GenBank/DDBJ databases">
        <authorList>
            <person name="Ploux O."/>
        </authorList>
    </citation>
    <scope>NUCLEOTIDE SEQUENCE [LARGE SCALE GENOMIC DNA]</scope>
    <source>
        <strain evidence="3 4">URUG2</strain>
    </source>
</reference>
<sequence>MSAIKARKVPLLLYGTAWKKDQTRQLVSQALQCGFTGIDTAAQPKHYQEHLVGEGIRDALSAGHLQRDDLYIQTKFTSIHGQNPQNMPYDAASSITDQVNASVGSSLQNLRCTEKIDEKAYLDCLVLHSPFPSMTQTKEAWRAMESHVPNAIRSLGISNTYHLNVLRELYDFATIKPSVIQNRFYQDSGYDRDIRLFCNDRGIVYQSFWTLTANPHLLRSELIELVAREASVSKPVALYGLVLGLGNVSVLNGTTNAERMREDLEGLQAIREWREANPQTSTEVQSAFETLLG</sequence>
<dbReference type="Pfam" id="PF00248">
    <property type="entry name" value="Aldo_ket_red"/>
    <property type="match status" value="1"/>
</dbReference>